<dbReference type="FunFam" id="1.25.40.10:FF:000158">
    <property type="entry name" value="pentatricopeptide repeat-containing protein At2g33680"/>
    <property type="match status" value="1"/>
</dbReference>
<dbReference type="Pfam" id="PF13041">
    <property type="entry name" value="PPR_2"/>
    <property type="match status" value="3"/>
</dbReference>
<dbReference type="AlphaFoldDB" id="D8RD59"/>
<name>D8RD59_SELML</name>
<dbReference type="Pfam" id="PF14432">
    <property type="entry name" value="DYW_deaminase"/>
    <property type="match status" value="1"/>
</dbReference>
<dbReference type="KEGG" id="smo:SELMODRAFT_90260"/>
<dbReference type="GO" id="GO:0003723">
    <property type="term" value="F:RNA binding"/>
    <property type="evidence" value="ECO:0007669"/>
    <property type="project" value="InterPro"/>
</dbReference>
<keyword evidence="5" id="KW-1185">Reference proteome</keyword>
<dbReference type="FunFam" id="1.25.40.10:FF:000285">
    <property type="entry name" value="Pentatricopeptide repeat-containing protein, chloroplastic"/>
    <property type="match status" value="1"/>
</dbReference>
<organism evidence="5">
    <name type="scientific">Selaginella moellendorffii</name>
    <name type="common">Spikemoss</name>
    <dbReference type="NCBI Taxonomy" id="88036"/>
    <lineage>
        <taxon>Eukaryota</taxon>
        <taxon>Viridiplantae</taxon>
        <taxon>Streptophyta</taxon>
        <taxon>Embryophyta</taxon>
        <taxon>Tracheophyta</taxon>
        <taxon>Lycopodiopsida</taxon>
        <taxon>Selaginellales</taxon>
        <taxon>Selaginellaceae</taxon>
        <taxon>Selaginella</taxon>
    </lineage>
</organism>
<dbReference type="Gramene" id="EFJ30256">
    <property type="protein sequence ID" value="EFJ30256"/>
    <property type="gene ID" value="SELMODRAFT_90260"/>
</dbReference>
<dbReference type="GO" id="GO:0009451">
    <property type="term" value="P:RNA modification"/>
    <property type="evidence" value="ECO:0007669"/>
    <property type="project" value="InterPro"/>
</dbReference>
<dbReference type="Gene3D" id="1.25.40.10">
    <property type="entry name" value="Tetratricopeptide repeat domain"/>
    <property type="match status" value="4"/>
</dbReference>
<feature type="repeat" description="PPR" evidence="2">
    <location>
        <begin position="212"/>
        <end position="246"/>
    </location>
</feature>
<dbReference type="HOGENOM" id="CLU_002706_37_8_1"/>
<evidence type="ECO:0000259" key="3">
    <source>
        <dbReference type="Pfam" id="PF14432"/>
    </source>
</evidence>
<keyword evidence="1" id="KW-0677">Repeat</keyword>
<reference evidence="4 5" key="1">
    <citation type="journal article" date="2011" name="Science">
        <title>The Selaginella genome identifies genetic changes associated with the evolution of vascular plants.</title>
        <authorList>
            <person name="Banks J.A."/>
            <person name="Nishiyama T."/>
            <person name="Hasebe M."/>
            <person name="Bowman J.L."/>
            <person name="Gribskov M."/>
            <person name="dePamphilis C."/>
            <person name="Albert V.A."/>
            <person name="Aono N."/>
            <person name="Aoyama T."/>
            <person name="Ambrose B.A."/>
            <person name="Ashton N.W."/>
            <person name="Axtell M.J."/>
            <person name="Barker E."/>
            <person name="Barker M.S."/>
            <person name="Bennetzen J.L."/>
            <person name="Bonawitz N.D."/>
            <person name="Chapple C."/>
            <person name="Cheng C."/>
            <person name="Correa L.G."/>
            <person name="Dacre M."/>
            <person name="DeBarry J."/>
            <person name="Dreyer I."/>
            <person name="Elias M."/>
            <person name="Engstrom E.M."/>
            <person name="Estelle M."/>
            <person name="Feng L."/>
            <person name="Finet C."/>
            <person name="Floyd S.K."/>
            <person name="Frommer W.B."/>
            <person name="Fujita T."/>
            <person name="Gramzow L."/>
            <person name="Gutensohn M."/>
            <person name="Harholt J."/>
            <person name="Hattori M."/>
            <person name="Heyl A."/>
            <person name="Hirai T."/>
            <person name="Hiwatashi Y."/>
            <person name="Ishikawa M."/>
            <person name="Iwata M."/>
            <person name="Karol K.G."/>
            <person name="Koehler B."/>
            <person name="Kolukisaoglu U."/>
            <person name="Kubo M."/>
            <person name="Kurata T."/>
            <person name="Lalonde S."/>
            <person name="Li K."/>
            <person name="Li Y."/>
            <person name="Litt A."/>
            <person name="Lyons E."/>
            <person name="Manning G."/>
            <person name="Maruyama T."/>
            <person name="Michael T.P."/>
            <person name="Mikami K."/>
            <person name="Miyazaki S."/>
            <person name="Morinaga S."/>
            <person name="Murata T."/>
            <person name="Mueller-Roeber B."/>
            <person name="Nelson D.R."/>
            <person name="Obara M."/>
            <person name="Oguri Y."/>
            <person name="Olmstead R.G."/>
            <person name="Onodera N."/>
            <person name="Petersen B.L."/>
            <person name="Pils B."/>
            <person name="Prigge M."/>
            <person name="Rensing S.A."/>
            <person name="Riano-Pachon D.M."/>
            <person name="Roberts A.W."/>
            <person name="Sato Y."/>
            <person name="Scheller H.V."/>
            <person name="Schulz B."/>
            <person name="Schulz C."/>
            <person name="Shakirov E.V."/>
            <person name="Shibagaki N."/>
            <person name="Shinohara N."/>
            <person name="Shippen D.E."/>
            <person name="Soerensen I."/>
            <person name="Sotooka R."/>
            <person name="Sugimoto N."/>
            <person name="Sugita M."/>
            <person name="Sumikawa N."/>
            <person name="Tanurdzic M."/>
            <person name="Theissen G."/>
            <person name="Ulvskov P."/>
            <person name="Wakazuki S."/>
            <person name="Weng J.K."/>
            <person name="Willats W.W."/>
            <person name="Wipf D."/>
            <person name="Wolf P.G."/>
            <person name="Yang L."/>
            <person name="Zimmer A.D."/>
            <person name="Zhu Q."/>
            <person name="Mitros T."/>
            <person name="Hellsten U."/>
            <person name="Loque D."/>
            <person name="Otillar R."/>
            <person name="Salamov A."/>
            <person name="Schmutz J."/>
            <person name="Shapiro H."/>
            <person name="Lindquist E."/>
            <person name="Lucas S."/>
            <person name="Rokhsar D."/>
            <person name="Grigoriev I.V."/>
        </authorList>
    </citation>
    <scope>NUCLEOTIDE SEQUENCE [LARGE SCALE GENOMIC DNA]</scope>
</reference>
<dbReference type="InterPro" id="IPR011990">
    <property type="entry name" value="TPR-like_helical_dom_sf"/>
</dbReference>
<dbReference type="GO" id="GO:0048731">
    <property type="term" value="P:system development"/>
    <property type="evidence" value="ECO:0007669"/>
    <property type="project" value="UniProtKB-ARBA"/>
</dbReference>
<dbReference type="PANTHER" id="PTHR47926">
    <property type="entry name" value="PENTATRICOPEPTIDE REPEAT-CONTAINING PROTEIN"/>
    <property type="match status" value="1"/>
</dbReference>
<evidence type="ECO:0000256" key="2">
    <source>
        <dbReference type="PROSITE-ProRule" id="PRU00708"/>
    </source>
</evidence>
<evidence type="ECO:0000313" key="4">
    <source>
        <dbReference type="EMBL" id="EFJ30256.1"/>
    </source>
</evidence>
<dbReference type="InterPro" id="IPR046960">
    <property type="entry name" value="PPR_At4g14850-like_plant"/>
</dbReference>
<feature type="repeat" description="PPR" evidence="2">
    <location>
        <begin position="110"/>
        <end position="144"/>
    </location>
</feature>
<sequence length="619" mass="67572">MQSSWKRWNHNVSLTFSSSSSSFSVRFSSSRTSSLELSPRSIAEILAEIKACSRSRDLERGRRLHARLSGGGRGFETNAFVANSLVDMYAKCGSLVDARKVFAGMGLHKTVVSWNALIQGYVENGQAEMALKVFSAMQEQGYSPNPRTFEEVEAFGVKLESLSKGMEIHSQAAGLKGCLEDIFVANTLVDVYSKCGSMSDARRVFDRMECHDVVSWNSLLLGYGENGQGELGLELYVAMRDQGCPPCPRTFVSVLKICASLAGDEYGKPIHREAARCEVELDITLESTLVDAYSKCGSLLDARMVFDRMEAHSTVSWTVMLNGCTENGDEEMALDLFESMELQLQLEPNPVTFVAVLKACAAAAAKEAGKEIDDDKFTKYGLRPGVEHYTCTVDMLARANRLDAAVAAVRGMPYEADTATWTAVMAACCRWKNAAVAEVAFGALRAIDPGDGAAFSLMANLYGSLGMWEEQSRIEELGRSCGAPRRSGRSWWIDDKTGILHRFGAGDVGCGDRAIAAKLAEMRGWMMSGDVGGIAHNIGEEDKRGFVLCSHSERIAMACALVSSPPGTTIRIGKNLRVCGDCHAVSAVASRMERRRIVCRDARRFHVFEGGKCSCGDYW</sequence>
<gene>
    <name evidence="4" type="ORF">SELMODRAFT_90260</name>
</gene>
<dbReference type="Proteomes" id="UP000001514">
    <property type="component" value="Unassembled WGS sequence"/>
</dbReference>
<dbReference type="PANTHER" id="PTHR47926:SF382">
    <property type="entry name" value="PENTACOTRIPEPTIDE-REPEAT REGION OF PRORP DOMAIN-CONTAINING PROTEIN"/>
    <property type="match status" value="1"/>
</dbReference>
<dbReference type="InterPro" id="IPR002885">
    <property type="entry name" value="PPR_rpt"/>
</dbReference>
<proteinExistence type="predicted"/>
<dbReference type="PROSITE" id="PS51375">
    <property type="entry name" value="PPR"/>
    <property type="match status" value="4"/>
</dbReference>
<dbReference type="GO" id="GO:0008270">
    <property type="term" value="F:zinc ion binding"/>
    <property type="evidence" value="ECO:0007669"/>
    <property type="project" value="InterPro"/>
</dbReference>
<dbReference type="InParanoid" id="D8RD59"/>
<accession>D8RD59</accession>
<dbReference type="NCBIfam" id="TIGR00756">
    <property type="entry name" value="PPR"/>
    <property type="match status" value="4"/>
</dbReference>
<feature type="repeat" description="PPR" evidence="2">
    <location>
        <begin position="181"/>
        <end position="211"/>
    </location>
</feature>
<dbReference type="Pfam" id="PF01535">
    <property type="entry name" value="PPR"/>
    <property type="match status" value="3"/>
</dbReference>
<dbReference type="InterPro" id="IPR032867">
    <property type="entry name" value="DYW_dom"/>
</dbReference>
<dbReference type="eggNOG" id="KOG4197">
    <property type="taxonomic scope" value="Eukaryota"/>
</dbReference>
<dbReference type="EMBL" id="GL377576">
    <property type="protein sequence ID" value="EFJ30256.1"/>
    <property type="molecule type" value="Genomic_DNA"/>
</dbReference>
<evidence type="ECO:0000256" key="1">
    <source>
        <dbReference type="ARBA" id="ARBA00022737"/>
    </source>
</evidence>
<evidence type="ECO:0000313" key="5">
    <source>
        <dbReference type="Proteomes" id="UP000001514"/>
    </source>
</evidence>
<feature type="repeat" description="PPR" evidence="2">
    <location>
        <begin position="313"/>
        <end position="343"/>
    </location>
</feature>
<feature type="domain" description="DYW" evidence="3">
    <location>
        <begin position="532"/>
        <end position="619"/>
    </location>
</feature>
<protein>
    <recommendedName>
        <fullName evidence="3">DYW domain-containing protein</fullName>
    </recommendedName>
</protein>